<evidence type="ECO:0000256" key="3">
    <source>
        <dbReference type="ARBA" id="ARBA00022475"/>
    </source>
</evidence>
<proteinExistence type="inferred from homology"/>
<dbReference type="SMART" id="SM00382">
    <property type="entry name" value="AAA"/>
    <property type="match status" value="1"/>
</dbReference>
<keyword evidence="6" id="KW-0029">Amino-acid transport</keyword>
<dbReference type="InterPro" id="IPR027417">
    <property type="entry name" value="P-loop_NTPase"/>
</dbReference>
<accession>A0ABW1U5I4</accession>
<keyword evidence="2" id="KW-0813">Transport</keyword>
<dbReference type="InterPro" id="IPR052156">
    <property type="entry name" value="BCAA_Transport_ATP-bd_LivF"/>
</dbReference>
<sequence>MTDHTTPPDEPLLAVNNLQVVYGGAIEALRDVSFEVHAGQIVALLGANGAGKSTVLKAISGILDFEDGKIEKGEIRYAGEQLGRMSAANIVGRGLVHVPEGRRLFASMTVQENLVVGGHHRNRAGLGDSLEYVYNLFPRLQERRTQVAGYLSGGEQQMVAIGRALMSKPRILALDEPGLGLAPLVVNEIFERIRQLARDEKLTILLVEQNAMKALAIADRAYIMENGRVMLTGSSADLKDNPDVREFYLGIKSGEVQSMRDVKHYKRRKRWLS</sequence>
<evidence type="ECO:0000256" key="5">
    <source>
        <dbReference type="ARBA" id="ARBA00022840"/>
    </source>
</evidence>
<evidence type="ECO:0000313" key="9">
    <source>
        <dbReference type="Proteomes" id="UP001596270"/>
    </source>
</evidence>
<dbReference type="Proteomes" id="UP001596270">
    <property type="component" value="Unassembled WGS sequence"/>
</dbReference>
<gene>
    <name evidence="8" type="ORF">ACFQND_26730</name>
</gene>
<keyword evidence="3" id="KW-1003">Cell membrane</keyword>
<dbReference type="PROSITE" id="PS00211">
    <property type="entry name" value="ABC_TRANSPORTER_1"/>
    <property type="match status" value="1"/>
</dbReference>
<evidence type="ECO:0000256" key="6">
    <source>
        <dbReference type="ARBA" id="ARBA00022970"/>
    </source>
</evidence>
<comment type="caution">
    <text evidence="8">The sequence shown here is derived from an EMBL/GenBank/DDBJ whole genome shotgun (WGS) entry which is preliminary data.</text>
</comment>
<keyword evidence="5 8" id="KW-0067">ATP-binding</keyword>
<evidence type="ECO:0000256" key="2">
    <source>
        <dbReference type="ARBA" id="ARBA00022448"/>
    </source>
</evidence>
<reference evidence="9" key="1">
    <citation type="journal article" date="2019" name="Int. J. Syst. Evol. Microbiol.">
        <title>The Global Catalogue of Microorganisms (GCM) 10K type strain sequencing project: providing services to taxonomists for standard genome sequencing and annotation.</title>
        <authorList>
            <consortium name="The Broad Institute Genomics Platform"/>
            <consortium name="The Broad Institute Genome Sequencing Center for Infectious Disease"/>
            <person name="Wu L."/>
            <person name="Ma J."/>
        </authorList>
    </citation>
    <scope>NUCLEOTIDE SEQUENCE [LARGE SCALE GENOMIC DNA]</scope>
    <source>
        <strain evidence="9">CCUG 39402</strain>
    </source>
</reference>
<organism evidence="8 9">
    <name type="scientific">Polaromonas aquatica</name>
    <dbReference type="NCBI Taxonomy" id="332657"/>
    <lineage>
        <taxon>Bacteria</taxon>
        <taxon>Pseudomonadati</taxon>
        <taxon>Pseudomonadota</taxon>
        <taxon>Betaproteobacteria</taxon>
        <taxon>Burkholderiales</taxon>
        <taxon>Comamonadaceae</taxon>
        <taxon>Polaromonas</taxon>
    </lineage>
</organism>
<keyword evidence="4" id="KW-0547">Nucleotide-binding</keyword>
<comment type="similarity">
    <text evidence="1">Belongs to the ABC transporter superfamily.</text>
</comment>
<dbReference type="PANTHER" id="PTHR43820:SF8">
    <property type="entry name" value="ABC TRANSPORTER SUBSTRATE-BINDING PROTEIN"/>
    <property type="match status" value="1"/>
</dbReference>
<evidence type="ECO:0000259" key="7">
    <source>
        <dbReference type="PROSITE" id="PS50893"/>
    </source>
</evidence>
<evidence type="ECO:0000256" key="4">
    <source>
        <dbReference type="ARBA" id="ARBA00022741"/>
    </source>
</evidence>
<evidence type="ECO:0000256" key="1">
    <source>
        <dbReference type="ARBA" id="ARBA00005417"/>
    </source>
</evidence>
<dbReference type="PANTHER" id="PTHR43820">
    <property type="entry name" value="HIGH-AFFINITY BRANCHED-CHAIN AMINO ACID TRANSPORT ATP-BINDING PROTEIN LIVF"/>
    <property type="match status" value="1"/>
</dbReference>
<dbReference type="GO" id="GO:0005524">
    <property type="term" value="F:ATP binding"/>
    <property type="evidence" value="ECO:0007669"/>
    <property type="project" value="UniProtKB-KW"/>
</dbReference>
<protein>
    <submittedName>
        <fullName evidence="8">ABC transporter ATP-binding protein</fullName>
    </submittedName>
</protein>
<dbReference type="InterPro" id="IPR003593">
    <property type="entry name" value="AAA+_ATPase"/>
</dbReference>
<dbReference type="PROSITE" id="PS50893">
    <property type="entry name" value="ABC_TRANSPORTER_2"/>
    <property type="match status" value="1"/>
</dbReference>
<dbReference type="Pfam" id="PF00005">
    <property type="entry name" value="ABC_tran"/>
    <property type="match status" value="1"/>
</dbReference>
<evidence type="ECO:0000313" key="8">
    <source>
        <dbReference type="EMBL" id="MFC6284838.1"/>
    </source>
</evidence>
<dbReference type="CDD" id="cd03224">
    <property type="entry name" value="ABC_TM1139_LivF_branched"/>
    <property type="match status" value="1"/>
</dbReference>
<name>A0ABW1U5I4_9BURK</name>
<dbReference type="RefSeq" id="WP_371437947.1">
    <property type="nucleotide sequence ID" value="NZ_JBHSRS010000084.1"/>
</dbReference>
<keyword evidence="9" id="KW-1185">Reference proteome</keyword>
<dbReference type="InterPro" id="IPR017871">
    <property type="entry name" value="ABC_transporter-like_CS"/>
</dbReference>
<dbReference type="SUPFAM" id="SSF52540">
    <property type="entry name" value="P-loop containing nucleoside triphosphate hydrolases"/>
    <property type="match status" value="1"/>
</dbReference>
<dbReference type="InterPro" id="IPR003439">
    <property type="entry name" value="ABC_transporter-like_ATP-bd"/>
</dbReference>
<dbReference type="Gene3D" id="3.40.50.300">
    <property type="entry name" value="P-loop containing nucleotide triphosphate hydrolases"/>
    <property type="match status" value="1"/>
</dbReference>
<dbReference type="EMBL" id="JBHSRS010000084">
    <property type="protein sequence ID" value="MFC6284838.1"/>
    <property type="molecule type" value="Genomic_DNA"/>
</dbReference>
<keyword evidence="3" id="KW-0472">Membrane</keyword>
<feature type="domain" description="ABC transporter" evidence="7">
    <location>
        <begin position="13"/>
        <end position="251"/>
    </location>
</feature>